<comment type="caution">
    <text evidence="2">The sequence shown here is derived from an EMBL/GenBank/DDBJ whole genome shotgun (WGS) entry which is preliminary data.</text>
</comment>
<accession>A0A4Q1AZ30</accession>
<keyword evidence="1" id="KW-0472">Membrane</keyword>
<organism evidence="2 3">
    <name type="scientific">Halarcobacter ebronensis</name>
    <dbReference type="NCBI Taxonomy" id="1462615"/>
    <lineage>
        <taxon>Bacteria</taxon>
        <taxon>Pseudomonadati</taxon>
        <taxon>Campylobacterota</taxon>
        <taxon>Epsilonproteobacteria</taxon>
        <taxon>Campylobacterales</taxon>
        <taxon>Arcobacteraceae</taxon>
        <taxon>Halarcobacter</taxon>
    </lineage>
</organism>
<reference evidence="2 3" key="1">
    <citation type="submission" date="2017-10" db="EMBL/GenBank/DDBJ databases">
        <title>Genomics of the genus Arcobacter.</title>
        <authorList>
            <person name="Perez-Cataluna A."/>
            <person name="Figueras M.J."/>
        </authorList>
    </citation>
    <scope>NUCLEOTIDE SEQUENCE [LARGE SCALE GENOMIC DNA]</scope>
    <source>
        <strain evidence="2 3">CECT 8441</strain>
    </source>
</reference>
<keyword evidence="1" id="KW-1133">Transmembrane helix</keyword>
<proteinExistence type="predicted"/>
<dbReference type="OrthoDB" id="5366104at2"/>
<dbReference type="Proteomes" id="UP000289758">
    <property type="component" value="Unassembled WGS sequence"/>
</dbReference>
<evidence type="ECO:0000256" key="1">
    <source>
        <dbReference type="SAM" id="Phobius"/>
    </source>
</evidence>
<dbReference type="EMBL" id="PDKK01000002">
    <property type="protein sequence ID" value="RXK07408.1"/>
    <property type="molecule type" value="Genomic_DNA"/>
</dbReference>
<dbReference type="RefSeq" id="WP_129086301.1">
    <property type="nucleotide sequence ID" value="NZ_CP053836.1"/>
</dbReference>
<keyword evidence="3" id="KW-1185">Reference proteome</keyword>
<dbReference type="AlphaFoldDB" id="A0A4Q1AZ30"/>
<feature type="transmembrane region" description="Helical" evidence="1">
    <location>
        <begin position="7"/>
        <end position="25"/>
    </location>
</feature>
<evidence type="ECO:0000313" key="3">
    <source>
        <dbReference type="Proteomes" id="UP000289758"/>
    </source>
</evidence>
<keyword evidence="1" id="KW-0812">Transmembrane</keyword>
<sequence length="61" mass="7331">MSFLIKLSILFMILFVAIFTNYSSYDKNKKVEELKEISSKIYLKPSFIFKSKEYKEFVYAK</sequence>
<protein>
    <submittedName>
        <fullName evidence="2">Uncharacterized protein</fullName>
    </submittedName>
</protein>
<name>A0A4Q1AZ30_9BACT</name>
<gene>
    <name evidence="2" type="ORF">CRV07_02785</name>
</gene>
<evidence type="ECO:0000313" key="2">
    <source>
        <dbReference type="EMBL" id="RXK07408.1"/>
    </source>
</evidence>